<proteinExistence type="predicted"/>
<dbReference type="AlphaFoldDB" id="A0A8S4RX13"/>
<feature type="region of interest" description="Disordered" evidence="1">
    <location>
        <begin position="39"/>
        <end position="70"/>
    </location>
</feature>
<evidence type="ECO:0000313" key="3">
    <source>
        <dbReference type="Proteomes" id="UP000838756"/>
    </source>
</evidence>
<organism evidence="2 3">
    <name type="scientific">Pararge aegeria aegeria</name>
    <dbReference type="NCBI Taxonomy" id="348720"/>
    <lineage>
        <taxon>Eukaryota</taxon>
        <taxon>Metazoa</taxon>
        <taxon>Ecdysozoa</taxon>
        <taxon>Arthropoda</taxon>
        <taxon>Hexapoda</taxon>
        <taxon>Insecta</taxon>
        <taxon>Pterygota</taxon>
        <taxon>Neoptera</taxon>
        <taxon>Endopterygota</taxon>
        <taxon>Lepidoptera</taxon>
        <taxon>Glossata</taxon>
        <taxon>Ditrysia</taxon>
        <taxon>Papilionoidea</taxon>
        <taxon>Nymphalidae</taxon>
        <taxon>Satyrinae</taxon>
        <taxon>Satyrini</taxon>
        <taxon>Parargina</taxon>
        <taxon>Pararge</taxon>
    </lineage>
</organism>
<dbReference type="Proteomes" id="UP000838756">
    <property type="component" value="Unassembled WGS sequence"/>
</dbReference>
<dbReference type="EMBL" id="CAKXAJ010025582">
    <property type="protein sequence ID" value="CAH2241618.1"/>
    <property type="molecule type" value="Genomic_DNA"/>
</dbReference>
<reference evidence="2" key="1">
    <citation type="submission" date="2022-03" db="EMBL/GenBank/DDBJ databases">
        <authorList>
            <person name="Lindestad O."/>
        </authorList>
    </citation>
    <scope>NUCLEOTIDE SEQUENCE</scope>
</reference>
<name>A0A8S4RX13_9NEOP</name>
<evidence type="ECO:0000313" key="2">
    <source>
        <dbReference type="EMBL" id="CAH2241618.1"/>
    </source>
</evidence>
<gene>
    <name evidence="2" type="primary">jg3950</name>
    <name evidence="2" type="ORF">PAEG_LOCUS18041</name>
</gene>
<accession>A0A8S4RX13</accession>
<keyword evidence="3" id="KW-1185">Reference proteome</keyword>
<sequence length="70" mass="7647">MKLIDFTSDQIGYEILRRAESYRQGLRAEAPVGVARCWNGDPSRSVDPGLRGQTTSNAPQGAAERKVLQG</sequence>
<comment type="caution">
    <text evidence="2">The sequence shown here is derived from an EMBL/GenBank/DDBJ whole genome shotgun (WGS) entry which is preliminary data.</text>
</comment>
<evidence type="ECO:0000256" key="1">
    <source>
        <dbReference type="SAM" id="MobiDB-lite"/>
    </source>
</evidence>
<protein>
    <submittedName>
        <fullName evidence="2">Jg3950 protein</fullName>
    </submittedName>
</protein>